<proteinExistence type="predicted"/>
<dbReference type="Proteomes" id="UP000633619">
    <property type="component" value="Unassembled WGS sequence"/>
</dbReference>
<accession>A0A8I1DDN0</accession>
<evidence type="ECO:0000313" key="2">
    <source>
        <dbReference type="Proteomes" id="UP000633619"/>
    </source>
</evidence>
<gene>
    <name evidence="1" type="ORF">I8U20_00885</name>
</gene>
<evidence type="ECO:0000313" key="1">
    <source>
        <dbReference type="EMBL" id="MBH8593880.1"/>
    </source>
</evidence>
<name>A0A8I1DDN0_THEIN</name>
<comment type="caution">
    <text evidence="1">The sequence shown here is derived from an EMBL/GenBank/DDBJ whole genome shotgun (WGS) entry which is preliminary data.</text>
</comment>
<organism evidence="1 2">
    <name type="scientific">Thermoactinomyces intermedius</name>
    <dbReference type="NCBI Taxonomy" id="2024"/>
    <lineage>
        <taxon>Bacteria</taxon>
        <taxon>Bacillati</taxon>
        <taxon>Bacillota</taxon>
        <taxon>Bacilli</taxon>
        <taxon>Bacillales</taxon>
        <taxon>Thermoactinomycetaceae</taxon>
        <taxon>Thermoactinomyces</taxon>
    </lineage>
</organism>
<sequence>MEKKPEDSLDYWKEIQNWSGLLSKRIKQFDDIVKAMQSVNLAVTDKEVLKELISALAKLNQVQTKPQKEKVVSKQSAESSGSDEFLVQLMNTPAINNVFKEVFKNKRKW</sequence>
<dbReference type="RefSeq" id="WP_181731060.1">
    <property type="nucleotide sequence ID" value="NZ_JACEIR010000001.1"/>
</dbReference>
<protein>
    <submittedName>
        <fullName evidence="1">Uncharacterized protein</fullName>
    </submittedName>
</protein>
<reference evidence="1 2" key="1">
    <citation type="submission" date="2020-12" db="EMBL/GenBank/DDBJ databases">
        <title>WGS of Thermoactinomyces spp.</title>
        <authorList>
            <person name="Cheng K."/>
        </authorList>
    </citation>
    <scope>NUCLEOTIDE SEQUENCE [LARGE SCALE GENOMIC DNA]</scope>
    <source>
        <strain evidence="2">CICC 10671\DSM 43846</strain>
    </source>
</reference>
<keyword evidence="2" id="KW-1185">Reference proteome</keyword>
<dbReference type="AlphaFoldDB" id="A0A8I1DDN0"/>
<dbReference type="EMBL" id="JAECVW010000001">
    <property type="protein sequence ID" value="MBH8593880.1"/>
    <property type="molecule type" value="Genomic_DNA"/>
</dbReference>